<evidence type="ECO:0000313" key="2">
    <source>
        <dbReference type="WBParaSite" id="SMUV_0001120201-mRNA-1"/>
    </source>
</evidence>
<dbReference type="WBParaSite" id="SMUV_0001120201-mRNA-1">
    <property type="protein sequence ID" value="SMUV_0001120201-mRNA-1"/>
    <property type="gene ID" value="SMUV_0001120201"/>
</dbReference>
<name>A0A0N5B1N3_9BILA</name>
<sequence>SDNELVPSQVGYSISPQVDVKGFDGNFAEWPAFWSRFNCAVHSTSMKAKDKFLRLQTLLKGPA</sequence>
<dbReference type="InterPro" id="IPR005312">
    <property type="entry name" value="DUF1759"/>
</dbReference>
<keyword evidence="1" id="KW-1185">Reference proteome</keyword>
<organism evidence="1 2">
    <name type="scientific">Syphacia muris</name>
    <dbReference type="NCBI Taxonomy" id="451379"/>
    <lineage>
        <taxon>Eukaryota</taxon>
        <taxon>Metazoa</taxon>
        <taxon>Ecdysozoa</taxon>
        <taxon>Nematoda</taxon>
        <taxon>Chromadorea</taxon>
        <taxon>Rhabditida</taxon>
        <taxon>Spirurina</taxon>
        <taxon>Oxyuridomorpha</taxon>
        <taxon>Oxyuroidea</taxon>
        <taxon>Oxyuridae</taxon>
        <taxon>Syphacia</taxon>
    </lineage>
</organism>
<proteinExistence type="predicted"/>
<accession>A0A0N5B1N3</accession>
<evidence type="ECO:0000313" key="1">
    <source>
        <dbReference type="Proteomes" id="UP000046393"/>
    </source>
</evidence>
<protein>
    <submittedName>
        <fullName evidence="2">Capsid protein</fullName>
    </submittedName>
</protein>
<dbReference type="AlphaFoldDB" id="A0A0N5B1N3"/>
<dbReference type="Proteomes" id="UP000046393">
    <property type="component" value="Unplaced"/>
</dbReference>
<reference evidence="2" key="1">
    <citation type="submission" date="2017-02" db="UniProtKB">
        <authorList>
            <consortium name="WormBaseParasite"/>
        </authorList>
    </citation>
    <scope>IDENTIFICATION</scope>
</reference>
<dbReference type="Pfam" id="PF03564">
    <property type="entry name" value="DUF1759"/>
    <property type="match status" value="1"/>
</dbReference>